<sequence>MRTRGDKRSSRKHDRKVLVADESTKSWADTDSESSSSSSSSSDSEQEEVHCLMADQTSDDKISPIRSTTKNETPSSACTRRTDEIFNNGFSSSNWPETIFRRRRAAAAVAHGGGGGGGGARGRRRRLVERREGGGQCF</sequence>
<name>A0A2Z7AZ50_9LAMI</name>
<evidence type="ECO:0000313" key="2">
    <source>
        <dbReference type="EMBL" id="KZV27171.1"/>
    </source>
</evidence>
<keyword evidence="3" id="KW-1185">Reference proteome</keyword>
<feature type="compositionally biased region" description="Low complexity" evidence="1">
    <location>
        <begin position="33"/>
        <end position="43"/>
    </location>
</feature>
<organism evidence="2 3">
    <name type="scientific">Dorcoceras hygrometricum</name>
    <dbReference type="NCBI Taxonomy" id="472368"/>
    <lineage>
        <taxon>Eukaryota</taxon>
        <taxon>Viridiplantae</taxon>
        <taxon>Streptophyta</taxon>
        <taxon>Embryophyta</taxon>
        <taxon>Tracheophyta</taxon>
        <taxon>Spermatophyta</taxon>
        <taxon>Magnoliopsida</taxon>
        <taxon>eudicotyledons</taxon>
        <taxon>Gunneridae</taxon>
        <taxon>Pentapetalae</taxon>
        <taxon>asterids</taxon>
        <taxon>lamiids</taxon>
        <taxon>Lamiales</taxon>
        <taxon>Gesneriaceae</taxon>
        <taxon>Didymocarpoideae</taxon>
        <taxon>Trichosporeae</taxon>
        <taxon>Loxocarpinae</taxon>
        <taxon>Dorcoceras</taxon>
    </lineage>
</organism>
<protein>
    <submittedName>
        <fullName evidence="2">Uncharacterized protein</fullName>
    </submittedName>
</protein>
<proteinExistence type="predicted"/>
<dbReference type="AlphaFoldDB" id="A0A2Z7AZ50"/>
<evidence type="ECO:0000256" key="1">
    <source>
        <dbReference type="SAM" id="MobiDB-lite"/>
    </source>
</evidence>
<feature type="compositionally biased region" description="Polar residues" evidence="1">
    <location>
        <begin position="65"/>
        <end position="79"/>
    </location>
</feature>
<feature type="compositionally biased region" description="Basic and acidic residues" evidence="1">
    <location>
        <begin position="129"/>
        <end position="138"/>
    </location>
</feature>
<dbReference type="Proteomes" id="UP000250235">
    <property type="component" value="Unassembled WGS sequence"/>
</dbReference>
<evidence type="ECO:0000313" key="3">
    <source>
        <dbReference type="Proteomes" id="UP000250235"/>
    </source>
</evidence>
<feature type="region of interest" description="Disordered" evidence="1">
    <location>
        <begin position="109"/>
        <end position="138"/>
    </location>
</feature>
<feature type="region of interest" description="Disordered" evidence="1">
    <location>
        <begin position="1"/>
        <end position="81"/>
    </location>
</feature>
<dbReference type="EMBL" id="KV010654">
    <property type="protein sequence ID" value="KZV27171.1"/>
    <property type="molecule type" value="Genomic_DNA"/>
</dbReference>
<reference evidence="2 3" key="1">
    <citation type="journal article" date="2015" name="Proc. Natl. Acad. Sci. U.S.A.">
        <title>The resurrection genome of Boea hygrometrica: A blueprint for survival of dehydration.</title>
        <authorList>
            <person name="Xiao L."/>
            <person name="Yang G."/>
            <person name="Zhang L."/>
            <person name="Yang X."/>
            <person name="Zhao S."/>
            <person name="Ji Z."/>
            <person name="Zhou Q."/>
            <person name="Hu M."/>
            <person name="Wang Y."/>
            <person name="Chen M."/>
            <person name="Xu Y."/>
            <person name="Jin H."/>
            <person name="Xiao X."/>
            <person name="Hu G."/>
            <person name="Bao F."/>
            <person name="Hu Y."/>
            <person name="Wan P."/>
            <person name="Li L."/>
            <person name="Deng X."/>
            <person name="Kuang T."/>
            <person name="Xiang C."/>
            <person name="Zhu J.K."/>
            <person name="Oliver M.J."/>
            <person name="He Y."/>
        </authorList>
    </citation>
    <scope>NUCLEOTIDE SEQUENCE [LARGE SCALE GENOMIC DNA]</scope>
    <source>
        <strain evidence="3">cv. XS01</strain>
    </source>
</reference>
<gene>
    <name evidence="2" type="ORF">F511_24981</name>
</gene>
<feature type="compositionally biased region" description="Gly residues" evidence="1">
    <location>
        <begin position="111"/>
        <end position="120"/>
    </location>
</feature>
<accession>A0A2Z7AZ50</accession>